<sequence>MNKTYFAVSAALIVSPIAAHAQEAQNNRVQVMNAQPQSAQAASAPVAAPEAAPAVKTVVLPANSEVLLRMSEELSTKGGRVKEGQMFRLTVVHDVKVNGVTVIPMGTPATGEVTWKTGRAVFGKSGKMEVALRYVDLNGERIELAGEYRQEGEGDTLAAVGAVVLAAPLMVITGKSAIIPRGKEMMAHTVAPFTVTVAS</sequence>
<evidence type="ECO:0000256" key="1">
    <source>
        <dbReference type="SAM" id="SignalP"/>
    </source>
</evidence>
<evidence type="ECO:0000313" key="2">
    <source>
        <dbReference type="EMBL" id="QZD90520.1"/>
    </source>
</evidence>
<evidence type="ECO:0000313" key="3">
    <source>
        <dbReference type="Proteomes" id="UP000824281"/>
    </source>
</evidence>
<keyword evidence="3" id="KW-1185">Reference proteome</keyword>
<reference evidence="2 3" key="1">
    <citation type="submission" date="2021-08" db="EMBL/GenBank/DDBJ databases">
        <title>Comparative Genomics Analysis of the Genus Qipengyuania Reveals Extensive Genetic Diversity and Metabolic Versatility, Including the Description of Fifteen Novel Species.</title>
        <authorList>
            <person name="Liu Y."/>
        </authorList>
    </citation>
    <scope>NUCLEOTIDE SEQUENCE [LARGE SCALE GENOMIC DNA]</scope>
    <source>
        <strain evidence="2 3">1NDH13</strain>
    </source>
</reference>
<dbReference type="EMBL" id="CP081295">
    <property type="protein sequence ID" value="QZD90520.1"/>
    <property type="molecule type" value="Genomic_DNA"/>
</dbReference>
<name>A0ABX8ZNF9_9SPHN</name>
<accession>A0ABX8ZNF9</accession>
<keyword evidence="1" id="KW-0732">Signal</keyword>
<proteinExistence type="predicted"/>
<feature type="signal peptide" evidence="1">
    <location>
        <begin position="1"/>
        <end position="21"/>
    </location>
</feature>
<gene>
    <name evidence="2" type="ORF">K3148_03760</name>
</gene>
<protein>
    <submittedName>
        <fullName evidence="2">Uncharacterized protein</fullName>
    </submittedName>
</protein>
<organism evidence="2 3">
    <name type="scientific">Qipengyuania aurantiaca</name>
    <dbReference type="NCBI Taxonomy" id="2867233"/>
    <lineage>
        <taxon>Bacteria</taxon>
        <taxon>Pseudomonadati</taxon>
        <taxon>Pseudomonadota</taxon>
        <taxon>Alphaproteobacteria</taxon>
        <taxon>Sphingomonadales</taxon>
        <taxon>Erythrobacteraceae</taxon>
        <taxon>Qipengyuania</taxon>
    </lineage>
</organism>
<dbReference type="RefSeq" id="WP_221425988.1">
    <property type="nucleotide sequence ID" value="NZ_CP081295.1"/>
</dbReference>
<dbReference type="Proteomes" id="UP000824281">
    <property type="component" value="Chromosome"/>
</dbReference>
<feature type="chain" id="PRO_5045502475" evidence="1">
    <location>
        <begin position="22"/>
        <end position="199"/>
    </location>
</feature>